<dbReference type="RefSeq" id="WP_073403546.1">
    <property type="nucleotide sequence ID" value="NZ_FQTV01000018.1"/>
</dbReference>
<feature type="transmembrane region" description="Helical" evidence="1">
    <location>
        <begin position="35"/>
        <end position="56"/>
    </location>
</feature>
<gene>
    <name evidence="3" type="ORF">SAMN05444405_1181</name>
</gene>
<evidence type="ECO:0000256" key="2">
    <source>
        <dbReference type="SAM" id="SignalP"/>
    </source>
</evidence>
<evidence type="ECO:0000313" key="4">
    <source>
        <dbReference type="Proteomes" id="UP000184509"/>
    </source>
</evidence>
<keyword evidence="1" id="KW-1133">Transmembrane helix</keyword>
<feature type="transmembrane region" description="Helical" evidence="1">
    <location>
        <begin position="77"/>
        <end position="95"/>
    </location>
</feature>
<keyword evidence="2" id="KW-0732">Signal</keyword>
<evidence type="ECO:0000256" key="1">
    <source>
        <dbReference type="SAM" id="Phobius"/>
    </source>
</evidence>
<feature type="transmembrane region" description="Helical" evidence="1">
    <location>
        <begin position="327"/>
        <end position="349"/>
    </location>
</feature>
<feature type="chain" id="PRO_5011979541" description="DUF4407 domain-containing protein" evidence="2">
    <location>
        <begin position="20"/>
        <end position="354"/>
    </location>
</feature>
<dbReference type="Proteomes" id="UP000184509">
    <property type="component" value="Unassembled WGS sequence"/>
</dbReference>
<evidence type="ECO:0000313" key="3">
    <source>
        <dbReference type="EMBL" id="SHF95008.1"/>
    </source>
</evidence>
<keyword evidence="1" id="KW-0812">Transmembrane</keyword>
<keyword evidence="4" id="KW-1185">Reference proteome</keyword>
<sequence length="354" mass="40212">MEKNKLLKIFSLFAFIAFAAVSCWATTESLHLLLSSWPIAMCWIVTIGFFVIASLGTKMIVDSLNQNIYLEKRGLRLIAGIILTLIFWLVCIMPTNTHTFFYRTSITDVVTQDMSTTKSYLQQLRDNVKTEIGVKSKIDELSSNVNAEVIALENEIDNIANPGFGDRAKSHLDKIATTLQVASIPTLSYKGTSPSQIKSLKQQYRTMIYELLNKRKEELVTNYINPQEKLFKPEAVKLIKNVETMESHIANMGASGDIDNDLIAQSDLVLKKSYATIKNYADFINFKSDDDKNLYLPQNQVTKTSKMLSVVDVWKDFFAGKHEGRGFVFWLLISILVDLAAFIFFDLTFRKSEY</sequence>
<organism evidence="3 4">
    <name type="scientific">Bacteroides luti</name>
    <dbReference type="NCBI Taxonomy" id="1297750"/>
    <lineage>
        <taxon>Bacteria</taxon>
        <taxon>Pseudomonadati</taxon>
        <taxon>Bacteroidota</taxon>
        <taxon>Bacteroidia</taxon>
        <taxon>Bacteroidales</taxon>
        <taxon>Bacteroidaceae</taxon>
        <taxon>Bacteroides</taxon>
    </lineage>
</organism>
<accession>A0A1M5FU35</accession>
<dbReference type="PROSITE" id="PS51257">
    <property type="entry name" value="PROKAR_LIPOPROTEIN"/>
    <property type="match status" value="1"/>
</dbReference>
<keyword evidence="1" id="KW-0472">Membrane</keyword>
<proteinExistence type="predicted"/>
<dbReference type="AlphaFoldDB" id="A0A1M5FU35"/>
<evidence type="ECO:0008006" key="5">
    <source>
        <dbReference type="Google" id="ProtNLM"/>
    </source>
</evidence>
<feature type="signal peptide" evidence="2">
    <location>
        <begin position="1"/>
        <end position="19"/>
    </location>
</feature>
<dbReference type="STRING" id="1297750.SAMN05444405_1181"/>
<protein>
    <recommendedName>
        <fullName evidence="5">DUF4407 domain-containing protein</fullName>
    </recommendedName>
</protein>
<dbReference type="EMBL" id="FQTV01000018">
    <property type="protein sequence ID" value="SHF95008.1"/>
    <property type="molecule type" value="Genomic_DNA"/>
</dbReference>
<dbReference type="OrthoDB" id="1013087at2"/>
<reference evidence="3 4" key="1">
    <citation type="submission" date="2016-11" db="EMBL/GenBank/DDBJ databases">
        <authorList>
            <person name="Jaros S."/>
            <person name="Januszkiewicz K."/>
            <person name="Wedrychowicz H."/>
        </authorList>
    </citation>
    <scope>NUCLEOTIDE SEQUENCE [LARGE SCALE GENOMIC DNA]</scope>
    <source>
        <strain evidence="3 4">DSM 26991</strain>
    </source>
</reference>
<name>A0A1M5FU35_9BACE</name>